<feature type="region of interest" description="Disordered" evidence="1">
    <location>
        <begin position="1"/>
        <end position="35"/>
    </location>
</feature>
<name>A0A319ELQ5_ASPSB</name>
<evidence type="ECO:0000313" key="3">
    <source>
        <dbReference type="Proteomes" id="UP000248423"/>
    </source>
</evidence>
<feature type="compositionally biased region" description="Polar residues" evidence="1">
    <location>
        <begin position="1"/>
        <end position="16"/>
    </location>
</feature>
<organism evidence="2 3">
    <name type="scientific">Aspergillus sclerotiicarbonarius (strain CBS 121057 / IBT 28362)</name>
    <dbReference type="NCBI Taxonomy" id="1448318"/>
    <lineage>
        <taxon>Eukaryota</taxon>
        <taxon>Fungi</taxon>
        <taxon>Dikarya</taxon>
        <taxon>Ascomycota</taxon>
        <taxon>Pezizomycotina</taxon>
        <taxon>Eurotiomycetes</taxon>
        <taxon>Eurotiomycetidae</taxon>
        <taxon>Eurotiales</taxon>
        <taxon>Aspergillaceae</taxon>
        <taxon>Aspergillus</taxon>
        <taxon>Aspergillus subgen. Circumdati</taxon>
    </lineage>
</organism>
<dbReference type="AlphaFoldDB" id="A0A319ELQ5"/>
<dbReference type="EMBL" id="KZ826333">
    <property type="protein sequence ID" value="PYI08575.1"/>
    <property type="molecule type" value="Genomic_DNA"/>
</dbReference>
<accession>A0A319ELQ5</accession>
<keyword evidence="3" id="KW-1185">Reference proteome</keyword>
<evidence type="ECO:0000313" key="2">
    <source>
        <dbReference type="EMBL" id="PYI08575.1"/>
    </source>
</evidence>
<reference evidence="2 3" key="1">
    <citation type="submission" date="2018-02" db="EMBL/GenBank/DDBJ databases">
        <title>The genomes of Aspergillus section Nigri reveals drivers in fungal speciation.</title>
        <authorList>
            <consortium name="DOE Joint Genome Institute"/>
            <person name="Vesth T.C."/>
            <person name="Nybo J."/>
            <person name="Theobald S."/>
            <person name="Brandl J."/>
            <person name="Frisvad J.C."/>
            <person name="Nielsen K.F."/>
            <person name="Lyhne E.K."/>
            <person name="Kogle M.E."/>
            <person name="Kuo A."/>
            <person name="Riley R."/>
            <person name="Clum A."/>
            <person name="Nolan M."/>
            <person name="Lipzen A."/>
            <person name="Salamov A."/>
            <person name="Henrissat B."/>
            <person name="Wiebenga A."/>
            <person name="De vries R.P."/>
            <person name="Grigoriev I.V."/>
            <person name="Mortensen U.H."/>
            <person name="Andersen M.R."/>
            <person name="Baker S.E."/>
        </authorList>
    </citation>
    <scope>NUCLEOTIDE SEQUENCE [LARGE SCALE GENOMIC DNA]</scope>
    <source>
        <strain evidence="2 3">CBS 121057</strain>
    </source>
</reference>
<sequence>MSQGLETSAALSSLQLQPPPGVHSVSPNFPSTQTPITITFTEDHSRRFTPSCPPGTLSVSNPRVLMGLPPFTLSTAAPLVPISILHPWAALTLSPAGKQLGPAFPQLSSSRHVRQISFLRFRSLPSLLRSHPPPRLSAIILVCLSLTATIGLLPGFSH</sequence>
<protein>
    <submittedName>
        <fullName evidence="2">Uncharacterized protein</fullName>
    </submittedName>
</protein>
<evidence type="ECO:0000256" key="1">
    <source>
        <dbReference type="SAM" id="MobiDB-lite"/>
    </source>
</evidence>
<dbReference type="VEuPathDB" id="FungiDB:BO78DRAFT_58544"/>
<dbReference type="Proteomes" id="UP000248423">
    <property type="component" value="Unassembled WGS sequence"/>
</dbReference>
<proteinExistence type="predicted"/>
<feature type="compositionally biased region" description="Polar residues" evidence="1">
    <location>
        <begin position="25"/>
        <end position="35"/>
    </location>
</feature>
<gene>
    <name evidence="2" type="ORF">BO78DRAFT_58544</name>
</gene>